<comment type="subcellular location">
    <subcellularLocation>
        <location evidence="1">Membrane</location>
        <topology evidence="1">Multi-pass membrane protein</topology>
    </subcellularLocation>
</comment>
<feature type="transmembrane region" description="Helical" evidence="7">
    <location>
        <begin position="102"/>
        <end position="121"/>
    </location>
</feature>
<evidence type="ECO:0000256" key="7">
    <source>
        <dbReference type="SAM" id="Phobius"/>
    </source>
</evidence>
<evidence type="ECO:0000256" key="1">
    <source>
        <dbReference type="ARBA" id="ARBA00004141"/>
    </source>
</evidence>
<accession>A0A975U7C2</accession>
<dbReference type="Proteomes" id="UP000694232">
    <property type="component" value="Chromosome 2"/>
</dbReference>
<evidence type="ECO:0000313" key="10">
    <source>
        <dbReference type="Proteomes" id="UP000694232"/>
    </source>
</evidence>
<dbReference type="EMBL" id="CP076642">
    <property type="protein sequence ID" value="QXO16543.1"/>
    <property type="molecule type" value="Genomic_DNA"/>
</dbReference>
<keyword evidence="3 7" id="KW-0812">Transmembrane</keyword>
<dbReference type="PANTHER" id="PTHR32322">
    <property type="entry name" value="INNER MEMBRANE TRANSPORTER"/>
    <property type="match status" value="1"/>
</dbReference>
<dbReference type="GO" id="GO:0016020">
    <property type="term" value="C:membrane"/>
    <property type="evidence" value="ECO:0007669"/>
    <property type="project" value="UniProtKB-SubCell"/>
</dbReference>
<dbReference type="AlphaFoldDB" id="A0A975U7C2"/>
<dbReference type="InterPro" id="IPR050638">
    <property type="entry name" value="AA-Vitamin_Transporters"/>
</dbReference>
<proteinExistence type="inferred from homology"/>
<dbReference type="SUPFAM" id="SSF103481">
    <property type="entry name" value="Multidrug resistance efflux transporter EmrE"/>
    <property type="match status" value="1"/>
</dbReference>
<feature type="transmembrane region" description="Helical" evidence="7">
    <location>
        <begin position="70"/>
        <end position="90"/>
    </location>
</feature>
<feature type="transmembrane region" description="Helical" evidence="7">
    <location>
        <begin position="221"/>
        <end position="238"/>
    </location>
</feature>
<evidence type="ECO:0000256" key="2">
    <source>
        <dbReference type="ARBA" id="ARBA00007362"/>
    </source>
</evidence>
<keyword evidence="4 7" id="KW-1133">Transmembrane helix</keyword>
<keyword evidence="5 7" id="KW-0472">Membrane</keyword>
<feature type="transmembrane region" description="Helical" evidence="7">
    <location>
        <begin position="160"/>
        <end position="177"/>
    </location>
</feature>
<feature type="compositionally biased region" description="Polar residues" evidence="6">
    <location>
        <begin position="271"/>
        <end position="281"/>
    </location>
</feature>
<feature type="transmembrane region" description="Helical" evidence="7">
    <location>
        <begin position="12"/>
        <end position="32"/>
    </location>
</feature>
<organism evidence="9 10">
    <name type="scientific">Vibrio ostreae</name>
    <dbReference type="NCBI Taxonomy" id="2841925"/>
    <lineage>
        <taxon>Bacteria</taxon>
        <taxon>Pseudomonadati</taxon>
        <taxon>Pseudomonadota</taxon>
        <taxon>Gammaproteobacteria</taxon>
        <taxon>Vibrionales</taxon>
        <taxon>Vibrionaceae</taxon>
        <taxon>Vibrio</taxon>
    </lineage>
</organism>
<dbReference type="InterPro" id="IPR000620">
    <property type="entry name" value="EamA_dom"/>
</dbReference>
<feature type="transmembrane region" description="Helical" evidence="7">
    <location>
        <begin position="127"/>
        <end position="148"/>
    </location>
</feature>
<dbReference type="PANTHER" id="PTHR32322:SF2">
    <property type="entry name" value="EAMA DOMAIN-CONTAINING PROTEIN"/>
    <property type="match status" value="1"/>
</dbReference>
<comment type="similarity">
    <text evidence="2">Belongs to the EamA transporter family.</text>
</comment>
<feature type="transmembrane region" description="Helical" evidence="7">
    <location>
        <begin position="244"/>
        <end position="261"/>
    </location>
</feature>
<evidence type="ECO:0000256" key="5">
    <source>
        <dbReference type="ARBA" id="ARBA00023136"/>
    </source>
</evidence>
<feature type="transmembrane region" description="Helical" evidence="7">
    <location>
        <begin position="189"/>
        <end position="209"/>
    </location>
</feature>
<dbReference type="InterPro" id="IPR037185">
    <property type="entry name" value="EmrE-like"/>
</dbReference>
<feature type="transmembrane region" description="Helical" evidence="7">
    <location>
        <begin position="44"/>
        <end position="64"/>
    </location>
</feature>
<evidence type="ECO:0000256" key="4">
    <source>
        <dbReference type="ARBA" id="ARBA00022989"/>
    </source>
</evidence>
<dbReference type="Pfam" id="PF00892">
    <property type="entry name" value="EamA"/>
    <property type="match status" value="1"/>
</dbReference>
<reference evidence="9" key="1">
    <citation type="submission" date="2021-06" db="EMBL/GenBank/DDBJ databases">
        <title>Vibrio nov. sp., novel gut bacterium isolated from Yellow Sea oyster.</title>
        <authorList>
            <person name="Muhammad N."/>
            <person name="Nguyen T.H."/>
            <person name="Lee Y.-J."/>
            <person name="Ko J."/>
            <person name="Kim S.-G."/>
        </authorList>
    </citation>
    <scope>NUCLEOTIDE SEQUENCE</scope>
    <source>
        <strain evidence="9">OG9-811</strain>
    </source>
</reference>
<name>A0A975U7C2_9VIBR</name>
<sequence>MAKVGLQHASVWSFLIARSAISLLLILLLLGLFRGWRSIRLPTLDWSTVCNVLGAGLLVQAGYLSGYFLALQHGLSPGIVTVILGLQPLLTPLLTRQKQSGLAVLCLLGGFFGLCLAVAGSSSGAELNWTGIICAALALLAITWGTIFQSRITLDTMDSIWYQNSLALLVFSLIQLFQPWHMVWNQELIASLLWMSVIVSTGALLLLMLMLKQRSASQVSVLFYAIPALAMLFDFIWFDTRLSLLSLSGLALVAVSVWHYTRYQARLQQASPARQPGQTELVNAPGHHKG</sequence>
<feature type="region of interest" description="Disordered" evidence="6">
    <location>
        <begin position="271"/>
        <end position="290"/>
    </location>
</feature>
<feature type="domain" description="EamA" evidence="8">
    <location>
        <begin position="130"/>
        <end position="258"/>
    </location>
</feature>
<evidence type="ECO:0000313" key="9">
    <source>
        <dbReference type="EMBL" id="QXO16543.1"/>
    </source>
</evidence>
<evidence type="ECO:0000259" key="8">
    <source>
        <dbReference type="Pfam" id="PF00892"/>
    </source>
</evidence>
<protein>
    <submittedName>
        <fullName evidence="9">DMT family transporter</fullName>
    </submittedName>
</protein>
<evidence type="ECO:0000256" key="3">
    <source>
        <dbReference type="ARBA" id="ARBA00022692"/>
    </source>
</evidence>
<gene>
    <name evidence="9" type="ORF">KNV97_03925</name>
</gene>
<dbReference type="KEGG" id="vos:KNV97_03925"/>
<keyword evidence="10" id="KW-1185">Reference proteome</keyword>
<evidence type="ECO:0000256" key="6">
    <source>
        <dbReference type="SAM" id="MobiDB-lite"/>
    </source>
</evidence>